<feature type="transmembrane region" description="Helical" evidence="4">
    <location>
        <begin position="380"/>
        <end position="401"/>
    </location>
</feature>
<evidence type="ECO:0000256" key="2">
    <source>
        <dbReference type="ARBA" id="ARBA00022989"/>
    </source>
</evidence>
<comment type="caution">
    <text evidence="6">The sequence shown here is derived from an EMBL/GenBank/DDBJ whole genome shotgun (WGS) entry which is preliminary data.</text>
</comment>
<dbReference type="EMBL" id="JACCKX010000001">
    <property type="protein sequence ID" value="NZA00603.1"/>
    <property type="molecule type" value="Genomic_DNA"/>
</dbReference>
<protein>
    <submittedName>
        <fullName evidence="6">MFS transporter</fullName>
    </submittedName>
</protein>
<evidence type="ECO:0000313" key="7">
    <source>
        <dbReference type="Proteomes" id="UP000589716"/>
    </source>
</evidence>
<dbReference type="PANTHER" id="PTHR43129">
    <property type="entry name" value="FOSMIDOMYCIN RESISTANCE PROTEIN"/>
    <property type="match status" value="1"/>
</dbReference>
<keyword evidence="1 4" id="KW-0812">Transmembrane</keyword>
<evidence type="ECO:0000259" key="5">
    <source>
        <dbReference type="PROSITE" id="PS50850"/>
    </source>
</evidence>
<accession>A0A853IIQ2</accession>
<dbReference type="Gene3D" id="1.20.1250.20">
    <property type="entry name" value="MFS general substrate transporter like domains"/>
    <property type="match status" value="1"/>
</dbReference>
<dbReference type="InterPro" id="IPR011701">
    <property type="entry name" value="MFS"/>
</dbReference>
<dbReference type="AlphaFoldDB" id="A0A853IIQ2"/>
<keyword evidence="2 4" id="KW-1133">Transmembrane helix</keyword>
<evidence type="ECO:0000313" key="6">
    <source>
        <dbReference type="EMBL" id="NZA00603.1"/>
    </source>
</evidence>
<feature type="transmembrane region" description="Helical" evidence="4">
    <location>
        <begin position="21"/>
        <end position="41"/>
    </location>
</feature>
<feature type="transmembrane region" description="Helical" evidence="4">
    <location>
        <begin position="178"/>
        <end position="198"/>
    </location>
</feature>
<proteinExistence type="predicted"/>
<feature type="transmembrane region" description="Helical" evidence="4">
    <location>
        <begin position="61"/>
        <end position="81"/>
    </location>
</feature>
<dbReference type="RefSeq" id="WP_180549169.1">
    <property type="nucleotide sequence ID" value="NZ_JACCKX010000001.1"/>
</dbReference>
<feature type="transmembrane region" description="Helical" evidence="4">
    <location>
        <begin position="113"/>
        <end position="134"/>
    </location>
</feature>
<dbReference type="InterPro" id="IPR020846">
    <property type="entry name" value="MFS_dom"/>
</dbReference>
<keyword evidence="7" id="KW-1185">Reference proteome</keyword>
<gene>
    <name evidence="6" type="ORF">H0I39_00275</name>
</gene>
<feature type="transmembrane region" description="Helical" evidence="4">
    <location>
        <begin position="219"/>
        <end position="245"/>
    </location>
</feature>
<feature type="domain" description="Major facilitator superfamily (MFS) profile" evidence="5">
    <location>
        <begin position="23"/>
        <end position="406"/>
    </location>
</feature>
<feature type="transmembrane region" description="Helical" evidence="4">
    <location>
        <begin position="356"/>
        <end position="374"/>
    </location>
</feature>
<organism evidence="6 7">
    <name type="scientific">Ottowia beijingensis</name>
    <dbReference type="NCBI Taxonomy" id="1207057"/>
    <lineage>
        <taxon>Bacteria</taxon>
        <taxon>Pseudomonadati</taxon>
        <taxon>Pseudomonadota</taxon>
        <taxon>Betaproteobacteria</taxon>
        <taxon>Burkholderiales</taxon>
        <taxon>Comamonadaceae</taxon>
        <taxon>Ottowia</taxon>
    </lineage>
</organism>
<evidence type="ECO:0000256" key="3">
    <source>
        <dbReference type="ARBA" id="ARBA00023136"/>
    </source>
</evidence>
<name>A0A853IIQ2_9BURK</name>
<reference evidence="6 7" key="1">
    <citation type="submission" date="2020-07" db="EMBL/GenBank/DDBJ databases">
        <authorList>
            <person name="Maaloum M."/>
        </authorList>
    </citation>
    <scope>NUCLEOTIDE SEQUENCE [LARGE SCALE GENOMIC DNA]</scope>
    <source>
        <strain evidence="6 7">GCS-AN-3</strain>
    </source>
</reference>
<keyword evidence="3 4" id="KW-0472">Membrane</keyword>
<evidence type="ECO:0000256" key="4">
    <source>
        <dbReference type="SAM" id="Phobius"/>
    </source>
</evidence>
<evidence type="ECO:0000256" key="1">
    <source>
        <dbReference type="ARBA" id="ARBA00022692"/>
    </source>
</evidence>
<dbReference type="SUPFAM" id="SSF103473">
    <property type="entry name" value="MFS general substrate transporter"/>
    <property type="match status" value="1"/>
</dbReference>
<dbReference type="PROSITE" id="PS50850">
    <property type="entry name" value="MFS"/>
    <property type="match status" value="1"/>
</dbReference>
<feature type="transmembrane region" description="Helical" evidence="4">
    <location>
        <begin position="319"/>
        <end position="335"/>
    </location>
</feature>
<dbReference type="PANTHER" id="PTHR43129:SF1">
    <property type="entry name" value="FOSMIDOMYCIN RESISTANCE PROTEIN"/>
    <property type="match status" value="1"/>
</dbReference>
<dbReference type="InterPro" id="IPR036259">
    <property type="entry name" value="MFS_trans_sf"/>
</dbReference>
<feature type="transmembrane region" description="Helical" evidence="4">
    <location>
        <begin position="293"/>
        <end position="313"/>
    </location>
</feature>
<feature type="transmembrane region" description="Helical" evidence="4">
    <location>
        <begin position="146"/>
        <end position="172"/>
    </location>
</feature>
<dbReference type="GO" id="GO:0022857">
    <property type="term" value="F:transmembrane transporter activity"/>
    <property type="evidence" value="ECO:0007669"/>
    <property type="project" value="InterPro"/>
</dbReference>
<dbReference type="Proteomes" id="UP000589716">
    <property type="component" value="Unassembled WGS sequence"/>
</dbReference>
<sequence length="454" mass="48087">MSTTAAASGQMPAPVPLRDDAAVIGLVGLAHASSHFAHLLLPPLFPVFAQEFGLSFSQLGFLMTVFFVISGTGQASAGFLVDKVGARPVLFASFVSFICACLAGYFAQGYWGLMLVAMFAGLGNAPFHPVDFSILNQRVSTHRLGYAFSAHGLSGNLGWALTPVFLLFFTAWQGWRSGYLAAALMYACILAVLVAKRAHLKTEVVRRAADAPKGSDVAFLRLPVVWWCFAFFLLSTMTLAVVQNFASPIMQAMHGVSFESATTMITAYMLAGALGMFVGGFVAARVPAATDRVVAGSMGAGAVLIVVAATGWLGGFGSMAMLAATGFAVGIGGPSRDMMIKKATPKGATGRVYGTVYSGLDTGFAIAPLIYGFFMDRALYTATLLLAAVFLALSVVAALGVGKRTNSGTTPERLRALPFSLREGDNASARRRSERDVRWHGLLRGHRFFERISA</sequence>
<dbReference type="GO" id="GO:0005886">
    <property type="term" value="C:plasma membrane"/>
    <property type="evidence" value="ECO:0007669"/>
    <property type="project" value="TreeGrafter"/>
</dbReference>
<feature type="transmembrane region" description="Helical" evidence="4">
    <location>
        <begin position="265"/>
        <end position="286"/>
    </location>
</feature>
<dbReference type="Pfam" id="PF07690">
    <property type="entry name" value="MFS_1"/>
    <property type="match status" value="1"/>
</dbReference>
<feature type="transmembrane region" description="Helical" evidence="4">
    <location>
        <begin position="88"/>
        <end position="107"/>
    </location>
</feature>